<feature type="transmembrane region" description="Helical" evidence="6">
    <location>
        <begin position="179"/>
        <end position="201"/>
    </location>
</feature>
<dbReference type="Gramene" id="Pp3c6_3810V3.3">
    <property type="protein sequence ID" value="Pp3c6_3810V3.3"/>
    <property type="gene ID" value="Pp3c6_3810"/>
</dbReference>
<evidence type="ECO:0000256" key="3">
    <source>
        <dbReference type="ARBA" id="ARBA00022692"/>
    </source>
</evidence>
<keyword evidence="3 6" id="KW-0812">Transmembrane</keyword>
<feature type="transmembrane region" description="Helical" evidence="6">
    <location>
        <begin position="502"/>
        <end position="522"/>
    </location>
</feature>
<feature type="transmembrane region" description="Helical" evidence="6">
    <location>
        <begin position="221"/>
        <end position="243"/>
    </location>
</feature>
<feature type="transmembrane region" description="Helical" evidence="6">
    <location>
        <begin position="476"/>
        <end position="496"/>
    </location>
</feature>
<feature type="domain" description="Cationic amino acid transporter C-terminal" evidence="7">
    <location>
        <begin position="475"/>
        <end position="524"/>
    </location>
</feature>
<evidence type="ECO:0000259" key="7">
    <source>
        <dbReference type="Pfam" id="PF13906"/>
    </source>
</evidence>
<dbReference type="Pfam" id="PF13906">
    <property type="entry name" value="AA_permease_C"/>
    <property type="match status" value="1"/>
</dbReference>
<proteinExistence type="inferred from homology"/>
<dbReference type="EMBL" id="ABEU02000006">
    <property type="status" value="NOT_ANNOTATED_CDS"/>
    <property type="molecule type" value="Genomic_DNA"/>
</dbReference>
<evidence type="ECO:0000256" key="4">
    <source>
        <dbReference type="ARBA" id="ARBA00022989"/>
    </source>
</evidence>
<gene>
    <name evidence="8" type="primary">LOC112283067</name>
</gene>
<feature type="transmembrane region" description="Helical" evidence="6">
    <location>
        <begin position="416"/>
        <end position="438"/>
    </location>
</feature>
<protein>
    <recommendedName>
        <fullName evidence="7">Cationic amino acid transporter C-terminal domain-containing protein</fullName>
    </recommendedName>
</protein>
<accession>A0A7I4E6P5</accession>
<keyword evidence="4 6" id="KW-1133">Transmembrane helix</keyword>
<keyword evidence="9" id="KW-1185">Reference proteome</keyword>
<dbReference type="Gene3D" id="1.20.1740.10">
    <property type="entry name" value="Amino acid/polyamine transporter I"/>
    <property type="match status" value="1"/>
</dbReference>
<sequence length="596" mass="64598">MNVPSLNRLVVCSVKAMSGAEMTRNLRWWDVIALGVGGMVGAGIFVSTGSAARLSGPAVVLAYLVAGISALLSALCYTEFAVEMPVAGGAFSYLRITFGEFPAFIVGANLLMEYVLSNAAVARSFTSYAASAYGVLQVDAWRLHVGGLAAGYNQIDLVAVSVVMFLTVFLCCSTKKSSVFNLVMTVLHMAFILFIIIAGFVKGDTKNLTHAGDPAANPSGFVPMGIRGILGGAAIVYFSYIGFDSVSTTAEEVKNPAKNMPIGVSGSVVVVTVLYSLIAVALCMLQPYDMIDIGAPFSTAFQHVVGWEWATNFIGVGASLGIITSLLVAMLGQARYMCVLGRAHIVPQWFAVVNSSTGTPINATVFLGGCTAAISLFTDLTVLLNLISIGTLFVFYMVANALIYRRHHVPEKTNPFRTIAFLTIFSVDAVTFVTIWQFDHHNRHTWALYLLGGLALAMTTLFWFKVPTAQKNKDWSVPCMPWVAAASIFLNVFLLGSVDRASYVRFVTWTIVAVVFYLLYGVHSTYDGERARTSLDTPLKEGIEFEKEMEQKFEGGLRPLVVQVKFESPPWIRVIPSSFHSVTLVPDMDAVEKGER</sequence>
<evidence type="ECO:0000256" key="5">
    <source>
        <dbReference type="ARBA" id="ARBA00023136"/>
    </source>
</evidence>
<feature type="transmembrane region" description="Helical" evidence="6">
    <location>
        <begin position="92"/>
        <end position="112"/>
    </location>
</feature>
<evidence type="ECO:0000313" key="8">
    <source>
        <dbReference type="EnsemblPlants" id="Pp3c6_3810V3.3"/>
    </source>
</evidence>
<feature type="transmembrane region" description="Helical" evidence="6">
    <location>
        <begin position="383"/>
        <end position="404"/>
    </location>
</feature>
<dbReference type="GO" id="GO:0016020">
    <property type="term" value="C:membrane"/>
    <property type="evidence" value="ECO:0007669"/>
    <property type="project" value="UniProtKB-SubCell"/>
</dbReference>
<name>A0A7I4E6P5_PHYPA</name>
<reference evidence="8 9" key="1">
    <citation type="journal article" date="2008" name="Science">
        <title>The Physcomitrella genome reveals evolutionary insights into the conquest of land by plants.</title>
        <authorList>
            <person name="Rensing S."/>
            <person name="Lang D."/>
            <person name="Zimmer A."/>
            <person name="Terry A."/>
            <person name="Salamov A."/>
            <person name="Shapiro H."/>
            <person name="Nishiyama T."/>
            <person name="Perroud P.-F."/>
            <person name="Lindquist E."/>
            <person name="Kamisugi Y."/>
            <person name="Tanahashi T."/>
            <person name="Sakakibara K."/>
            <person name="Fujita T."/>
            <person name="Oishi K."/>
            <person name="Shin-I T."/>
            <person name="Kuroki Y."/>
            <person name="Toyoda A."/>
            <person name="Suzuki Y."/>
            <person name="Hashimoto A."/>
            <person name="Yamaguchi K."/>
            <person name="Sugano A."/>
            <person name="Kohara Y."/>
            <person name="Fujiyama A."/>
            <person name="Anterola A."/>
            <person name="Aoki S."/>
            <person name="Ashton N."/>
            <person name="Barbazuk W.B."/>
            <person name="Barker E."/>
            <person name="Bennetzen J."/>
            <person name="Bezanilla M."/>
            <person name="Blankenship R."/>
            <person name="Cho S.H."/>
            <person name="Dutcher S."/>
            <person name="Estelle M."/>
            <person name="Fawcett J.A."/>
            <person name="Gundlach H."/>
            <person name="Hanada K."/>
            <person name="Heyl A."/>
            <person name="Hicks K.A."/>
            <person name="Hugh J."/>
            <person name="Lohr M."/>
            <person name="Mayer K."/>
            <person name="Melkozernov A."/>
            <person name="Murata T."/>
            <person name="Nelson D."/>
            <person name="Pils B."/>
            <person name="Prigge M."/>
            <person name="Reiss B."/>
            <person name="Renner T."/>
            <person name="Rombauts S."/>
            <person name="Rushton P."/>
            <person name="Sanderfoot A."/>
            <person name="Schween G."/>
            <person name="Shiu S.-H."/>
            <person name="Stueber K."/>
            <person name="Theodoulou F.L."/>
            <person name="Tu H."/>
            <person name="Van de Peer Y."/>
            <person name="Verrier P.J."/>
            <person name="Waters E."/>
            <person name="Wood A."/>
            <person name="Yang L."/>
            <person name="Cove D."/>
            <person name="Cuming A."/>
            <person name="Hasebe M."/>
            <person name="Lucas S."/>
            <person name="Mishler D.B."/>
            <person name="Reski R."/>
            <person name="Grigoriev I."/>
            <person name="Quatrano R.S."/>
            <person name="Boore J.L."/>
        </authorList>
    </citation>
    <scope>NUCLEOTIDE SEQUENCE [LARGE SCALE GENOMIC DNA]</scope>
    <source>
        <strain evidence="8 9">cv. Gransden 2004</strain>
    </source>
</reference>
<evidence type="ECO:0000256" key="1">
    <source>
        <dbReference type="ARBA" id="ARBA00004141"/>
    </source>
</evidence>
<evidence type="ECO:0000256" key="6">
    <source>
        <dbReference type="SAM" id="Phobius"/>
    </source>
</evidence>
<reference evidence="8" key="3">
    <citation type="submission" date="2020-12" db="UniProtKB">
        <authorList>
            <consortium name="EnsemblPlants"/>
        </authorList>
    </citation>
    <scope>IDENTIFICATION</scope>
</reference>
<dbReference type="Pfam" id="PF13520">
    <property type="entry name" value="AA_permease_2"/>
    <property type="match status" value="1"/>
</dbReference>
<dbReference type="GO" id="GO:0022857">
    <property type="term" value="F:transmembrane transporter activity"/>
    <property type="evidence" value="ECO:0007669"/>
    <property type="project" value="InterPro"/>
</dbReference>
<comment type="subcellular location">
    <subcellularLocation>
        <location evidence="1">Membrane</location>
        <topology evidence="1">Multi-pass membrane protein</topology>
    </subcellularLocation>
</comment>
<dbReference type="Proteomes" id="UP000006727">
    <property type="component" value="Chromosome 6"/>
</dbReference>
<dbReference type="PANTHER" id="PTHR43243">
    <property type="entry name" value="INNER MEMBRANE TRANSPORTER YGJI-RELATED"/>
    <property type="match status" value="1"/>
</dbReference>
<reference evidence="8 9" key="2">
    <citation type="journal article" date="2018" name="Plant J.">
        <title>The Physcomitrella patens chromosome-scale assembly reveals moss genome structure and evolution.</title>
        <authorList>
            <person name="Lang D."/>
            <person name="Ullrich K.K."/>
            <person name="Murat F."/>
            <person name="Fuchs J."/>
            <person name="Jenkins J."/>
            <person name="Haas F.B."/>
            <person name="Piednoel M."/>
            <person name="Gundlach H."/>
            <person name="Van Bel M."/>
            <person name="Meyberg R."/>
            <person name="Vives C."/>
            <person name="Morata J."/>
            <person name="Symeonidi A."/>
            <person name="Hiss M."/>
            <person name="Muchero W."/>
            <person name="Kamisugi Y."/>
            <person name="Saleh O."/>
            <person name="Blanc G."/>
            <person name="Decker E.L."/>
            <person name="van Gessel N."/>
            <person name="Grimwood J."/>
            <person name="Hayes R.D."/>
            <person name="Graham S.W."/>
            <person name="Gunter L.E."/>
            <person name="McDaniel S.F."/>
            <person name="Hoernstein S.N.W."/>
            <person name="Larsson A."/>
            <person name="Li F.W."/>
            <person name="Perroud P.F."/>
            <person name="Phillips J."/>
            <person name="Ranjan P."/>
            <person name="Rokshar D.S."/>
            <person name="Rothfels C.J."/>
            <person name="Schneider L."/>
            <person name="Shu S."/>
            <person name="Stevenson D.W."/>
            <person name="Thummler F."/>
            <person name="Tillich M."/>
            <person name="Villarreal Aguilar J.C."/>
            <person name="Widiez T."/>
            <person name="Wong G.K."/>
            <person name="Wymore A."/>
            <person name="Zhang Y."/>
            <person name="Zimmer A.D."/>
            <person name="Quatrano R.S."/>
            <person name="Mayer K.F.X."/>
            <person name="Goodstein D."/>
            <person name="Casacuberta J.M."/>
            <person name="Vandepoele K."/>
            <person name="Reski R."/>
            <person name="Cuming A.C."/>
            <person name="Tuskan G.A."/>
            <person name="Maumus F."/>
            <person name="Salse J."/>
            <person name="Schmutz J."/>
            <person name="Rensing S.A."/>
        </authorList>
    </citation>
    <scope>NUCLEOTIDE SEQUENCE [LARGE SCALE GENOMIC DNA]</scope>
    <source>
        <strain evidence="8 9">cv. Gransden 2004</strain>
    </source>
</reference>
<dbReference type="AlphaFoldDB" id="A0A7I4E6P5"/>
<comment type="similarity">
    <text evidence="2">Belongs to the amino acid-polyamine-organocation (APC) superfamily. Cationic amino acid transporter (CAT) (TC 2.A.3.3) family.</text>
</comment>
<feature type="transmembrane region" description="Helical" evidence="6">
    <location>
        <begin position="444"/>
        <end position="464"/>
    </location>
</feature>
<keyword evidence="5 6" id="KW-0472">Membrane</keyword>
<organism evidence="8 9">
    <name type="scientific">Physcomitrium patens</name>
    <name type="common">Spreading-leaved earth moss</name>
    <name type="synonym">Physcomitrella patens</name>
    <dbReference type="NCBI Taxonomy" id="3218"/>
    <lineage>
        <taxon>Eukaryota</taxon>
        <taxon>Viridiplantae</taxon>
        <taxon>Streptophyta</taxon>
        <taxon>Embryophyta</taxon>
        <taxon>Bryophyta</taxon>
        <taxon>Bryophytina</taxon>
        <taxon>Bryopsida</taxon>
        <taxon>Funariidae</taxon>
        <taxon>Funariales</taxon>
        <taxon>Funariaceae</taxon>
        <taxon>Physcomitrium</taxon>
    </lineage>
</organism>
<feature type="transmembrane region" description="Helical" evidence="6">
    <location>
        <begin position="31"/>
        <end position="52"/>
    </location>
</feature>
<feature type="transmembrane region" description="Helical" evidence="6">
    <location>
        <begin position="352"/>
        <end position="377"/>
    </location>
</feature>
<evidence type="ECO:0000313" key="9">
    <source>
        <dbReference type="Proteomes" id="UP000006727"/>
    </source>
</evidence>
<dbReference type="EnsemblPlants" id="Pp3c6_3810V3.3">
    <property type="protein sequence ID" value="Pp3c6_3810V3.3"/>
    <property type="gene ID" value="Pp3c6_3810"/>
</dbReference>
<evidence type="ECO:0000256" key="2">
    <source>
        <dbReference type="ARBA" id="ARBA00008572"/>
    </source>
</evidence>
<feature type="transmembrane region" description="Helical" evidence="6">
    <location>
        <begin position="309"/>
        <end position="331"/>
    </location>
</feature>
<dbReference type="InterPro" id="IPR029485">
    <property type="entry name" value="CAT_C"/>
</dbReference>
<feature type="transmembrane region" description="Helical" evidence="6">
    <location>
        <begin position="264"/>
        <end position="289"/>
    </location>
</feature>
<dbReference type="PANTHER" id="PTHR43243:SF41">
    <property type="entry name" value="CATIONIC AMINO ACID TRANSPORTER 7, CHLOROPLASTIC"/>
    <property type="match status" value="1"/>
</dbReference>
<feature type="transmembrane region" description="Helical" evidence="6">
    <location>
        <begin position="58"/>
        <end position="80"/>
    </location>
</feature>
<feature type="transmembrane region" description="Helical" evidence="6">
    <location>
        <begin position="151"/>
        <end position="172"/>
    </location>
</feature>
<dbReference type="InterPro" id="IPR002293">
    <property type="entry name" value="AA/rel_permease1"/>
</dbReference>